<dbReference type="InterPro" id="IPR005122">
    <property type="entry name" value="Uracil-DNA_glycosylase-like"/>
</dbReference>
<feature type="domain" description="Uracil-DNA glycosylase-like" evidence="1">
    <location>
        <begin position="26"/>
        <end position="183"/>
    </location>
</feature>
<gene>
    <name evidence="2" type="ORF">EGN73_18455</name>
</gene>
<reference evidence="2 3" key="1">
    <citation type="journal article" date="2020" name="Syst. Appl. Microbiol.">
        <title>Arthrospiribacter ruber gen. nov., sp. nov., a novel bacterium isolated from Arthrospira cultures.</title>
        <authorList>
            <person name="Waleron M."/>
            <person name="Misztak A."/>
            <person name="Waleron M.M."/>
            <person name="Furmaniak M."/>
            <person name="Mrozik A."/>
            <person name="Waleron K."/>
        </authorList>
    </citation>
    <scope>NUCLEOTIDE SEQUENCE [LARGE SCALE GENOMIC DNA]</scope>
    <source>
        <strain evidence="2 3">DPMB0001</strain>
    </source>
</reference>
<dbReference type="SUPFAM" id="SSF52141">
    <property type="entry name" value="Uracil-DNA glycosylase-like"/>
    <property type="match status" value="1"/>
</dbReference>
<proteinExistence type="predicted"/>
<dbReference type="RefSeq" id="WP_009034362.1">
    <property type="nucleotide sequence ID" value="NZ_RPHB01000009.1"/>
</dbReference>
<keyword evidence="3" id="KW-1185">Reference proteome</keyword>
<dbReference type="Pfam" id="PF03167">
    <property type="entry name" value="UDG"/>
    <property type="match status" value="1"/>
</dbReference>
<sequence length="199" mass="22882">MLERLLKEISNCEICKEKLPFAPRPVLHISSESKILIIGQAPGTKVHASGIPWDDQSGKELRRWLGVDKETFYDTSVFGIMPMGFCYPGKGKGGDLPPRPECAPAWHRSVLNYLPQVKLTFLIGQYAQKYYIGSEVKNNLTETVRNFHDYLPDFFPLVHPSPRNKIWQKRNPWFEENVVPELREVVLRIIGEEFIKGES</sequence>
<evidence type="ECO:0000259" key="1">
    <source>
        <dbReference type="SMART" id="SM00986"/>
    </source>
</evidence>
<dbReference type="EMBL" id="RPHB01000009">
    <property type="protein sequence ID" value="MBW3469781.1"/>
    <property type="molecule type" value="Genomic_DNA"/>
</dbReference>
<dbReference type="InterPro" id="IPR047124">
    <property type="entry name" value="HI_0220.2"/>
</dbReference>
<dbReference type="PANTHER" id="PTHR42160">
    <property type="entry name" value="URACIL-DNA GLYCOSYLASE SUPERFAMILY PROTEIN"/>
    <property type="match status" value="1"/>
</dbReference>
<comment type="caution">
    <text evidence="2">The sequence shown here is derived from an EMBL/GenBank/DDBJ whole genome shotgun (WGS) entry which is preliminary data.</text>
</comment>
<dbReference type="SMART" id="SM00987">
    <property type="entry name" value="UreE_C"/>
    <property type="match status" value="1"/>
</dbReference>
<organism evidence="2 3">
    <name type="scientific">Arthrospiribacter ruber</name>
    <dbReference type="NCBI Taxonomy" id="2487934"/>
    <lineage>
        <taxon>Bacteria</taxon>
        <taxon>Pseudomonadati</taxon>
        <taxon>Bacteroidota</taxon>
        <taxon>Cytophagia</taxon>
        <taxon>Cytophagales</taxon>
        <taxon>Cyclobacteriaceae</taxon>
        <taxon>Arthrospiribacter</taxon>
    </lineage>
</organism>
<evidence type="ECO:0000313" key="3">
    <source>
        <dbReference type="Proteomes" id="UP000727490"/>
    </source>
</evidence>
<dbReference type="PANTHER" id="PTHR42160:SF1">
    <property type="entry name" value="URACIL-DNA GLYCOSYLASE SUPERFAMILY PROTEIN"/>
    <property type="match status" value="1"/>
</dbReference>
<accession>A0A951MCV9</accession>
<dbReference type="Proteomes" id="UP000727490">
    <property type="component" value="Unassembled WGS sequence"/>
</dbReference>
<protein>
    <submittedName>
        <fullName evidence="2">Uracil-DNA glycosylase family protein</fullName>
    </submittedName>
</protein>
<dbReference type="InterPro" id="IPR036895">
    <property type="entry name" value="Uracil-DNA_glycosylase-like_sf"/>
</dbReference>
<dbReference type="AlphaFoldDB" id="A0A951MCV9"/>
<dbReference type="SMART" id="SM00986">
    <property type="entry name" value="UDG"/>
    <property type="match status" value="1"/>
</dbReference>
<dbReference type="Gene3D" id="3.40.470.10">
    <property type="entry name" value="Uracil-DNA glycosylase-like domain"/>
    <property type="match status" value="1"/>
</dbReference>
<dbReference type="CDD" id="cd10033">
    <property type="entry name" value="UDG_like"/>
    <property type="match status" value="1"/>
</dbReference>
<name>A0A951MCV9_9BACT</name>
<evidence type="ECO:0000313" key="2">
    <source>
        <dbReference type="EMBL" id="MBW3469781.1"/>
    </source>
</evidence>